<reference evidence="2" key="1">
    <citation type="submission" date="2023-06" db="EMBL/GenBank/DDBJ databases">
        <title>Genomic analysis of the entomopathogenic nematode Steinernema hermaphroditum.</title>
        <authorList>
            <person name="Schwarz E.M."/>
            <person name="Heppert J.K."/>
            <person name="Baniya A."/>
            <person name="Schwartz H.T."/>
            <person name="Tan C.-H."/>
            <person name="Antoshechkin I."/>
            <person name="Sternberg P.W."/>
            <person name="Goodrich-Blair H."/>
            <person name="Dillman A.R."/>
        </authorList>
    </citation>
    <scope>NUCLEOTIDE SEQUENCE</scope>
    <source>
        <strain evidence="2">PS9179</strain>
        <tissue evidence="2">Whole animal</tissue>
    </source>
</reference>
<gene>
    <name evidence="2" type="ORF">QR680_016442</name>
</gene>
<accession>A0AA39LMC5</accession>
<feature type="transmembrane region" description="Helical" evidence="1">
    <location>
        <begin position="12"/>
        <end position="32"/>
    </location>
</feature>
<sequence length="312" mass="35290">MLAAFQFSAGVLHVLFSIFLPPLYLRLLYIFLTRPQYRMSRNRFIPNPYAESEAEGEQVEPPALVVPAVHRRLRAEPASLVPAVHRSPRMQPASHVPAVYRSSHAQPDLNAEEVRATLSRYPFASPAGHLVPTEETPLADTSNEVMLVPVPQDLEGRTNADPITQPDRNHPWHRDQPTLPWPSVSLREGPPDMLVPVDIGGRHYVLPMHLDYDFLNERGIDSHDFAVAVARGNDWRLGSEIPRMMLELNHRPERINHIPCDGEGVQSSGGIFEVRDVETRSYRQFLSPDGTMSMEDFEEFVRSEGRGMLQGR</sequence>
<dbReference type="EMBL" id="JAUCMV010000004">
    <property type="protein sequence ID" value="KAK0402632.1"/>
    <property type="molecule type" value="Genomic_DNA"/>
</dbReference>
<keyword evidence="1" id="KW-0812">Transmembrane</keyword>
<protein>
    <submittedName>
        <fullName evidence="2">Uncharacterized protein</fullName>
    </submittedName>
</protein>
<keyword evidence="3" id="KW-1185">Reference proteome</keyword>
<dbReference type="Proteomes" id="UP001175271">
    <property type="component" value="Unassembled WGS sequence"/>
</dbReference>
<evidence type="ECO:0000313" key="3">
    <source>
        <dbReference type="Proteomes" id="UP001175271"/>
    </source>
</evidence>
<proteinExistence type="predicted"/>
<comment type="caution">
    <text evidence="2">The sequence shown here is derived from an EMBL/GenBank/DDBJ whole genome shotgun (WGS) entry which is preliminary data.</text>
</comment>
<dbReference type="AlphaFoldDB" id="A0AA39LMC5"/>
<keyword evidence="1" id="KW-1133">Transmembrane helix</keyword>
<keyword evidence="1" id="KW-0472">Membrane</keyword>
<name>A0AA39LMC5_9BILA</name>
<organism evidence="2 3">
    <name type="scientific">Steinernema hermaphroditum</name>
    <dbReference type="NCBI Taxonomy" id="289476"/>
    <lineage>
        <taxon>Eukaryota</taxon>
        <taxon>Metazoa</taxon>
        <taxon>Ecdysozoa</taxon>
        <taxon>Nematoda</taxon>
        <taxon>Chromadorea</taxon>
        <taxon>Rhabditida</taxon>
        <taxon>Tylenchina</taxon>
        <taxon>Panagrolaimomorpha</taxon>
        <taxon>Strongyloidoidea</taxon>
        <taxon>Steinernematidae</taxon>
        <taxon>Steinernema</taxon>
    </lineage>
</organism>
<evidence type="ECO:0000313" key="2">
    <source>
        <dbReference type="EMBL" id="KAK0402632.1"/>
    </source>
</evidence>
<evidence type="ECO:0000256" key="1">
    <source>
        <dbReference type="SAM" id="Phobius"/>
    </source>
</evidence>